<evidence type="ECO:0000313" key="2">
    <source>
        <dbReference type="Proteomes" id="UP000007257"/>
    </source>
</evidence>
<dbReference type="OrthoDB" id="6636772at2"/>
<sequence length="99" mass="10936">MQTKLPATVTATMFIFAKKDLWDDEYKIHVMSGDISGLLDGFILLGSEEITVNVPKVDLVNGALSFLNKQKEGLITTTEIAVREIDTEIHSLINSNAKK</sequence>
<dbReference type="AlphaFoldDB" id="A0A0H3FJM3"/>
<dbReference type="KEGG" id="rah:Rahaq_4956"/>
<reference evidence="2" key="1">
    <citation type="submission" date="2011-01" db="EMBL/GenBank/DDBJ databases">
        <title>Complete sequence of plasmid1 of Rahnella sp. Y9602.</title>
        <authorList>
            <consortium name="US DOE Joint Genome Institute"/>
            <person name="Lucas S."/>
            <person name="Copeland A."/>
            <person name="Lapidus A."/>
            <person name="Cheng J.-F."/>
            <person name="Goodwin L."/>
            <person name="Pitluck S."/>
            <person name="Lu M."/>
            <person name="Detter J.C."/>
            <person name="Han C."/>
            <person name="Tapia R."/>
            <person name="Land M."/>
            <person name="Hauser L."/>
            <person name="Kyrpides N."/>
            <person name="Ivanova N."/>
            <person name="Ovchinnikova G."/>
            <person name="Pagani I."/>
            <person name="Sobecky P.A."/>
            <person name="Martinez R.J."/>
            <person name="Woyke T."/>
        </authorList>
    </citation>
    <scope>NUCLEOTIDE SEQUENCE [LARGE SCALE GENOMIC DNA]</scope>
    <source>
        <strain evidence="2">Y9602</strain>
        <plasmid evidence="2">pRAHAQ01</plasmid>
    </source>
</reference>
<dbReference type="RefSeq" id="WP_013578212.1">
    <property type="nucleotide sequence ID" value="NC_015062.1"/>
</dbReference>
<proteinExistence type="predicted"/>
<name>A0A0H3FJM3_RAHSY</name>
<dbReference type="EMBL" id="CP002506">
    <property type="protein sequence ID" value="ADW76531.1"/>
    <property type="molecule type" value="Genomic_DNA"/>
</dbReference>
<organism evidence="1 2">
    <name type="scientific">Rahnella sp. (strain Y9602)</name>
    <dbReference type="NCBI Taxonomy" id="2703885"/>
    <lineage>
        <taxon>Bacteria</taxon>
        <taxon>Pseudomonadati</taxon>
        <taxon>Pseudomonadota</taxon>
        <taxon>Gammaproteobacteria</taxon>
        <taxon>Enterobacterales</taxon>
        <taxon>Yersiniaceae</taxon>
        <taxon>Rahnella</taxon>
    </lineage>
</organism>
<accession>A0A0H3FJM3</accession>
<dbReference type="HOGENOM" id="CLU_2318116_0_0_6"/>
<geneLocation type="plasmid" evidence="1 2">
    <name>pRAHAQ01</name>
</geneLocation>
<evidence type="ECO:0000313" key="1">
    <source>
        <dbReference type="EMBL" id="ADW76531.1"/>
    </source>
</evidence>
<keyword evidence="1" id="KW-0614">Plasmid</keyword>
<reference evidence="1 2" key="2">
    <citation type="journal article" date="2012" name="J. Bacteriol.">
        <title>Complete Genome Sequence of Rahnella sp. Strain Y9602, a Gammaproteobacterium Isolate from Metal- and Radionuclide-Contaminated Soil.</title>
        <authorList>
            <person name="Martinez R.J."/>
            <person name="Bruce D."/>
            <person name="Detter C."/>
            <person name="Goodwin L.A."/>
            <person name="Han J."/>
            <person name="Han C.S."/>
            <person name="Held B."/>
            <person name="Land M.L."/>
            <person name="Mikhailova N."/>
            <person name="Nolan M."/>
            <person name="Pennacchio L."/>
            <person name="Pitluck S."/>
            <person name="Tapia R."/>
            <person name="Woyke T."/>
            <person name="Sobecky P.A."/>
        </authorList>
    </citation>
    <scope>NUCLEOTIDE SEQUENCE [LARGE SCALE GENOMIC DNA]</scope>
    <source>
        <strain evidence="1 2">Y9602</strain>
        <plasmid evidence="1 2">pRAHAQ01</plasmid>
    </source>
</reference>
<gene>
    <name evidence="1" type="ordered locus">Rahaq_4956</name>
</gene>
<dbReference type="Proteomes" id="UP000007257">
    <property type="component" value="Plasmid pRAHAQ01"/>
</dbReference>
<protein>
    <submittedName>
        <fullName evidence="1">Uncharacterized protein</fullName>
    </submittedName>
</protein>